<keyword evidence="4" id="KW-1185">Reference proteome</keyword>
<dbReference type="AlphaFoldDB" id="A0A9P9AUK4"/>
<feature type="transmembrane region" description="Helical" evidence="2">
    <location>
        <begin position="285"/>
        <end position="304"/>
    </location>
</feature>
<dbReference type="Proteomes" id="UP000777438">
    <property type="component" value="Unassembled WGS sequence"/>
</dbReference>
<organism evidence="3 4">
    <name type="scientific">Thelonectria olida</name>
    <dbReference type="NCBI Taxonomy" id="1576542"/>
    <lineage>
        <taxon>Eukaryota</taxon>
        <taxon>Fungi</taxon>
        <taxon>Dikarya</taxon>
        <taxon>Ascomycota</taxon>
        <taxon>Pezizomycotina</taxon>
        <taxon>Sordariomycetes</taxon>
        <taxon>Hypocreomycetidae</taxon>
        <taxon>Hypocreales</taxon>
        <taxon>Nectriaceae</taxon>
        <taxon>Thelonectria</taxon>
    </lineage>
</organism>
<name>A0A9P9AUK4_9HYPO</name>
<proteinExistence type="predicted"/>
<evidence type="ECO:0000313" key="4">
    <source>
        <dbReference type="Proteomes" id="UP000777438"/>
    </source>
</evidence>
<keyword evidence="2" id="KW-1133">Transmembrane helix</keyword>
<evidence type="ECO:0000313" key="3">
    <source>
        <dbReference type="EMBL" id="KAH6897442.1"/>
    </source>
</evidence>
<evidence type="ECO:0000256" key="1">
    <source>
        <dbReference type="SAM" id="MobiDB-lite"/>
    </source>
</evidence>
<sequence>MLRQGPASEPRHRPTRSRRSSERGVGGPEMQTRPYLLEWSAQTCRQRNIRDVEDMREEMGVPDRAGWARLVIMRGSEIDMDLVSGGASELAEGRGKRRVGSWAWEYPELEMVANLFDGPAKDDPPSTSRYPPERSPLEVALWEALGDSRPLEDVLSEVAYDAWLDTLDALPREGDSVDVLWALAHALENNADTAKRMERRNRAFAIGGIASEDWTALADRLHRRMQLSVALSVRRQQRHPDASRDSNSRSLNRIAYLGGLLLPLTVVSGILSIEGTYGPEGKAFWVFWLASGLCSVLAILVIYADHLRTLDVWMEVAAGEVLEGLDPSDGFHALRHHRHAARPRRDEAGFQAMGDAERGEATAVTTAADGGVYVVQRRGDGTRGRAWRRKELGWMGAMKKMSGYYMWRGSPGIEFRMPASSWGERLTDLW</sequence>
<accession>A0A9P9AUK4</accession>
<dbReference type="OrthoDB" id="5428055at2759"/>
<evidence type="ECO:0000256" key="2">
    <source>
        <dbReference type="SAM" id="Phobius"/>
    </source>
</evidence>
<dbReference type="EMBL" id="JAGPYM010000003">
    <property type="protein sequence ID" value="KAH6897442.1"/>
    <property type="molecule type" value="Genomic_DNA"/>
</dbReference>
<gene>
    <name evidence="3" type="ORF">B0T10DRAFT_476850</name>
</gene>
<protein>
    <submittedName>
        <fullName evidence="3">Uncharacterized protein</fullName>
    </submittedName>
</protein>
<comment type="caution">
    <text evidence="3">The sequence shown here is derived from an EMBL/GenBank/DDBJ whole genome shotgun (WGS) entry which is preliminary data.</text>
</comment>
<keyword evidence="2" id="KW-0472">Membrane</keyword>
<keyword evidence="2" id="KW-0812">Transmembrane</keyword>
<feature type="transmembrane region" description="Helical" evidence="2">
    <location>
        <begin position="254"/>
        <end position="273"/>
    </location>
</feature>
<reference evidence="3 4" key="1">
    <citation type="journal article" date="2021" name="Nat. Commun.">
        <title>Genetic determinants of endophytism in the Arabidopsis root mycobiome.</title>
        <authorList>
            <person name="Mesny F."/>
            <person name="Miyauchi S."/>
            <person name="Thiergart T."/>
            <person name="Pickel B."/>
            <person name="Atanasova L."/>
            <person name="Karlsson M."/>
            <person name="Huettel B."/>
            <person name="Barry K.W."/>
            <person name="Haridas S."/>
            <person name="Chen C."/>
            <person name="Bauer D."/>
            <person name="Andreopoulos W."/>
            <person name="Pangilinan J."/>
            <person name="LaButti K."/>
            <person name="Riley R."/>
            <person name="Lipzen A."/>
            <person name="Clum A."/>
            <person name="Drula E."/>
            <person name="Henrissat B."/>
            <person name="Kohler A."/>
            <person name="Grigoriev I.V."/>
            <person name="Martin F.M."/>
            <person name="Hacquard S."/>
        </authorList>
    </citation>
    <scope>NUCLEOTIDE SEQUENCE [LARGE SCALE GENOMIC DNA]</scope>
    <source>
        <strain evidence="3 4">MPI-CAGE-CH-0241</strain>
    </source>
</reference>
<feature type="region of interest" description="Disordered" evidence="1">
    <location>
        <begin position="1"/>
        <end position="34"/>
    </location>
</feature>